<evidence type="ECO:0000256" key="1">
    <source>
        <dbReference type="ARBA" id="ARBA00004141"/>
    </source>
</evidence>
<dbReference type="PANTHER" id="PTHR21716">
    <property type="entry name" value="TRANSMEMBRANE PROTEIN"/>
    <property type="match status" value="1"/>
</dbReference>
<organism evidence="7 8">
    <name type="scientific">Thiobaca trueperi</name>
    <dbReference type="NCBI Taxonomy" id="127458"/>
    <lineage>
        <taxon>Bacteria</taxon>
        <taxon>Pseudomonadati</taxon>
        <taxon>Pseudomonadota</taxon>
        <taxon>Gammaproteobacteria</taxon>
        <taxon>Chromatiales</taxon>
        <taxon>Chromatiaceae</taxon>
        <taxon>Thiobaca</taxon>
    </lineage>
</organism>
<evidence type="ECO:0000313" key="7">
    <source>
        <dbReference type="EMBL" id="TCT24212.1"/>
    </source>
</evidence>
<feature type="transmembrane region" description="Helical" evidence="6">
    <location>
        <begin position="12"/>
        <end position="31"/>
    </location>
</feature>
<feature type="transmembrane region" description="Helical" evidence="6">
    <location>
        <begin position="140"/>
        <end position="163"/>
    </location>
</feature>
<protein>
    <submittedName>
        <fullName evidence="7">Putative PurR-regulated permease PerM</fullName>
    </submittedName>
</protein>
<gene>
    <name evidence="7" type="ORF">EDC35_101533</name>
</gene>
<feature type="transmembrane region" description="Helical" evidence="6">
    <location>
        <begin position="261"/>
        <end position="279"/>
    </location>
</feature>
<comment type="similarity">
    <text evidence="2">Belongs to the autoinducer-2 exporter (AI-2E) (TC 2.A.86) family.</text>
</comment>
<comment type="subcellular location">
    <subcellularLocation>
        <location evidence="1">Membrane</location>
        <topology evidence="1">Multi-pass membrane protein</topology>
    </subcellularLocation>
</comment>
<dbReference type="Proteomes" id="UP000295717">
    <property type="component" value="Unassembled WGS sequence"/>
</dbReference>
<keyword evidence="5 6" id="KW-0472">Membrane</keyword>
<dbReference type="Pfam" id="PF01594">
    <property type="entry name" value="AI-2E_transport"/>
    <property type="match status" value="1"/>
</dbReference>
<name>A0A4V2V2A5_9GAMM</name>
<dbReference type="GO" id="GO:0016020">
    <property type="term" value="C:membrane"/>
    <property type="evidence" value="ECO:0007669"/>
    <property type="project" value="UniProtKB-SubCell"/>
</dbReference>
<feature type="transmembrane region" description="Helical" evidence="6">
    <location>
        <begin position="197"/>
        <end position="217"/>
    </location>
</feature>
<keyword evidence="8" id="KW-1185">Reference proteome</keyword>
<proteinExistence type="inferred from homology"/>
<dbReference type="EMBL" id="SMAO01000001">
    <property type="protein sequence ID" value="TCT24212.1"/>
    <property type="molecule type" value="Genomic_DNA"/>
</dbReference>
<dbReference type="AlphaFoldDB" id="A0A4V2V2A5"/>
<dbReference type="PANTHER" id="PTHR21716:SF64">
    <property type="entry name" value="AI-2 TRANSPORT PROTEIN TQSA"/>
    <property type="match status" value="1"/>
</dbReference>
<dbReference type="InterPro" id="IPR002549">
    <property type="entry name" value="AI-2E-like"/>
</dbReference>
<comment type="caution">
    <text evidence="7">The sequence shown here is derived from an EMBL/GenBank/DDBJ whole genome shotgun (WGS) entry which is preliminary data.</text>
</comment>
<keyword evidence="4 6" id="KW-1133">Transmembrane helix</keyword>
<evidence type="ECO:0000256" key="6">
    <source>
        <dbReference type="SAM" id="Phobius"/>
    </source>
</evidence>
<feature type="transmembrane region" description="Helical" evidence="6">
    <location>
        <begin position="299"/>
        <end position="325"/>
    </location>
</feature>
<dbReference type="RefSeq" id="WP_132975426.1">
    <property type="nucleotide sequence ID" value="NZ_SMAO01000001.1"/>
</dbReference>
<evidence type="ECO:0000256" key="3">
    <source>
        <dbReference type="ARBA" id="ARBA00022692"/>
    </source>
</evidence>
<keyword evidence="3 6" id="KW-0812">Transmembrane</keyword>
<reference evidence="7 8" key="1">
    <citation type="submission" date="2019-03" db="EMBL/GenBank/DDBJ databases">
        <title>Genomic Encyclopedia of Type Strains, Phase IV (KMG-IV): sequencing the most valuable type-strain genomes for metagenomic binning, comparative biology and taxonomic classification.</title>
        <authorList>
            <person name="Goeker M."/>
        </authorList>
    </citation>
    <scope>NUCLEOTIDE SEQUENCE [LARGE SCALE GENOMIC DNA]</scope>
    <source>
        <strain evidence="7 8">DSM 13587</strain>
    </source>
</reference>
<dbReference type="GO" id="GO:0055085">
    <property type="term" value="P:transmembrane transport"/>
    <property type="evidence" value="ECO:0007669"/>
    <property type="project" value="TreeGrafter"/>
</dbReference>
<dbReference type="OrthoDB" id="9799225at2"/>
<evidence type="ECO:0000256" key="2">
    <source>
        <dbReference type="ARBA" id="ARBA00009773"/>
    </source>
</evidence>
<accession>A0A4V2V2A5</accession>
<evidence type="ECO:0000256" key="4">
    <source>
        <dbReference type="ARBA" id="ARBA00022989"/>
    </source>
</evidence>
<evidence type="ECO:0000256" key="5">
    <source>
        <dbReference type="ARBA" id="ARBA00023136"/>
    </source>
</evidence>
<evidence type="ECO:0000313" key="8">
    <source>
        <dbReference type="Proteomes" id="UP000295717"/>
    </source>
</evidence>
<sequence length="390" mass="42265">MHSTPSFTPPARALIVGAAFVIVIAGLHLAASVVAPFLLAVFIAVIATPPLRWLTNRGWSKWAALLIVGFVLADIGSLLALISTGALDGFRESLPSYQERLTLLSNEFHVWMQRLGMEPAGIESPSMFDPAKTVAMVRSLLASVGGLFSSGVLILLTVIFILAEASSLPAKMQAAFNTTEDTDARIKLVFDSINQYMVIKSLTSLATALLVWIWLWFLGIDFAILWGILAFLFNFVPFLGSVLMAIPAVLLALVQTDIPTTLLVALGYLVINTVIGSILEPRIMGRGLGISTLAVFLSLLFWGLVLGTVGVFLSVPLTMAIKVALDSSPYTRPIAILLGPEIEDKSRPAADEGAKGPAMADRLRQISGLLQQRFQPLVQRFSDWRDSRRH</sequence>
<feature type="transmembrane region" description="Helical" evidence="6">
    <location>
        <begin position="223"/>
        <end position="254"/>
    </location>
</feature>
<feature type="transmembrane region" description="Helical" evidence="6">
    <location>
        <begin position="62"/>
        <end position="87"/>
    </location>
</feature>